<keyword evidence="3" id="KW-1185">Reference proteome</keyword>
<name>A0A512JKA8_9HYPH</name>
<comment type="caution">
    <text evidence="2">The sequence shown here is derived from an EMBL/GenBank/DDBJ whole genome shotgun (WGS) entry which is preliminary data.</text>
</comment>
<accession>A0A512JKA8</accession>
<evidence type="ECO:0000256" key="1">
    <source>
        <dbReference type="SAM" id="MobiDB-lite"/>
    </source>
</evidence>
<feature type="region of interest" description="Disordered" evidence="1">
    <location>
        <begin position="115"/>
        <end position="147"/>
    </location>
</feature>
<dbReference type="RefSeq" id="WP_238258468.1">
    <property type="nucleotide sequence ID" value="NZ_BJZV01000009.1"/>
</dbReference>
<organism evidence="2 3">
    <name type="scientific">Methylobacterium gnaphalii</name>
    <dbReference type="NCBI Taxonomy" id="1010610"/>
    <lineage>
        <taxon>Bacteria</taxon>
        <taxon>Pseudomonadati</taxon>
        <taxon>Pseudomonadota</taxon>
        <taxon>Alphaproteobacteria</taxon>
        <taxon>Hyphomicrobiales</taxon>
        <taxon>Methylobacteriaceae</taxon>
        <taxon>Methylobacterium</taxon>
    </lineage>
</organism>
<protein>
    <submittedName>
        <fullName evidence="2">Uncharacterized protein</fullName>
    </submittedName>
</protein>
<gene>
    <name evidence="2" type="ORF">MGN01_21570</name>
</gene>
<proteinExistence type="predicted"/>
<reference evidence="2 3" key="1">
    <citation type="submission" date="2019-07" db="EMBL/GenBank/DDBJ databases">
        <title>Whole genome shotgun sequence of Methylobacterium gnaphalii NBRC 107716.</title>
        <authorList>
            <person name="Hosoyama A."/>
            <person name="Uohara A."/>
            <person name="Ohji S."/>
            <person name="Ichikawa N."/>
        </authorList>
    </citation>
    <scope>NUCLEOTIDE SEQUENCE [LARGE SCALE GENOMIC DNA]</scope>
    <source>
        <strain evidence="2 3">NBRC 107716</strain>
    </source>
</reference>
<sequence>MTDLCMDAHGGVLFANDDWQLLPEGLEHRATGYFIEREALAARRSDGLWAWPLQLAEKSWCTPHLFREVFLAALDRFGLAADEALSRSFAVGFGLRPALGGRDGFVALGEVLRPKSAARKRPAEAKPAPRQPVRDRAGERVPVGASA</sequence>
<evidence type="ECO:0000313" key="3">
    <source>
        <dbReference type="Proteomes" id="UP000321750"/>
    </source>
</evidence>
<dbReference type="Proteomes" id="UP000321750">
    <property type="component" value="Unassembled WGS sequence"/>
</dbReference>
<dbReference type="AlphaFoldDB" id="A0A512JKA8"/>
<dbReference type="EMBL" id="BJZV01000009">
    <property type="protein sequence ID" value="GEP10312.1"/>
    <property type="molecule type" value="Genomic_DNA"/>
</dbReference>
<evidence type="ECO:0000313" key="2">
    <source>
        <dbReference type="EMBL" id="GEP10312.1"/>
    </source>
</evidence>